<evidence type="ECO:0000313" key="6">
    <source>
        <dbReference type="EMBL" id="HGF34357.1"/>
    </source>
</evidence>
<dbReference type="Gene3D" id="3.30.70.20">
    <property type="match status" value="2"/>
</dbReference>
<name>A0A7C3UY99_9BACT</name>
<evidence type="ECO:0000256" key="1">
    <source>
        <dbReference type="ARBA" id="ARBA00022485"/>
    </source>
</evidence>
<dbReference type="Pfam" id="PF13247">
    <property type="entry name" value="Fer4_11"/>
    <property type="match status" value="1"/>
</dbReference>
<keyword evidence="2" id="KW-0479">Metal-binding</keyword>
<dbReference type="InterPro" id="IPR050954">
    <property type="entry name" value="ET_IronSulfur_Cluster-Binding"/>
</dbReference>
<keyword evidence="1" id="KW-0004">4Fe-4S</keyword>
<dbReference type="PANTHER" id="PTHR43177:SF3">
    <property type="entry name" value="PROTEIN NRFC HOMOLOG"/>
    <property type="match status" value="1"/>
</dbReference>
<proteinExistence type="predicted"/>
<keyword evidence="4" id="KW-0411">Iron-sulfur</keyword>
<accession>A0A7C3UY99</accession>
<dbReference type="SUPFAM" id="SSF54862">
    <property type="entry name" value="4Fe-4S ferredoxins"/>
    <property type="match status" value="1"/>
</dbReference>
<evidence type="ECO:0000259" key="5">
    <source>
        <dbReference type="PROSITE" id="PS51379"/>
    </source>
</evidence>
<reference evidence="6" key="1">
    <citation type="journal article" date="2020" name="mSystems">
        <title>Genome- and Community-Level Interaction Insights into Carbon Utilization and Element Cycling Functions of Hydrothermarchaeota in Hydrothermal Sediment.</title>
        <authorList>
            <person name="Zhou Z."/>
            <person name="Liu Y."/>
            <person name="Xu W."/>
            <person name="Pan J."/>
            <person name="Luo Z.H."/>
            <person name="Li M."/>
        </authorList>
    </citation>
    <scope>NUCLEOTIDE SEQUENCE [LARGE SCALE GENOMIC DNA]</scope>
    <source>
        <strain evidence="6">SpSt-897</strain>
    </source>
</reference>
<dbReference type="InterPro" id="IPR054822">
    <property type="entry name" value="DsrO-like"/>
</dbReference>
<dbReference type="EMBL" id="DTMF01000206">
    <property type="protein sequence ID" value="HGF34357.1"/>
    <property type="molecule type" value="Genomic_DNA"/>
</dbReference>
<dbReference type="NCBIfam" id="NF045797">
    <property type="entry name" value="DsrO"/>
    <property type="match status" value="1"/>
</dbReference>
<feature type="domain" description="4Fe-4S ferredoxin-type" evidence="5">
    <location>
        <begin position="156"/>
        <end position="185"/>
    </location>
</feature>
<dbReference type="GO" id="GO:0046872">
    <property type="term" value="F:metal ion binding"/>
    <property type="evidence" value="ECO:0007669"/>
    <property type="project" value="UniProtKB-KW"/>
</dbReference>
<dbReference type="InterPro" id="IPR017900">
    <property type="entry name" value="4Fe4S_Fe_S_CS"/>
</dbReference>
<sequence>MGINRREFIRIAGLSTLFGLGGKAAWELLKPGQVEASLKALPQPLTAKRWAMVVDMRKLDEVTAQQCIEACHRIHNVPDFAHPVNPKDALPPEDVVRMQVKWIWTDPFHNAFPGEEPDVPSERVHHMKFLLLCNHCNNPPCVRVCPTQATFRRDDGIVMMDMHRCIGCRYCMAGCPFSARSFNWRDPRPYIKETYPDYPTREPGMVEKCDFCAKLLAKGQMPACVVASKGALLFGDLADEKSAVREALKANFTIRRKVHLGTNPQVYYIV</sequence>
<comment type="caution">
    <text evidence="6">The sequence shown here is derived from an EMBL/GenBank/DDBJ whole genome shotgun (WGS) entry which is preliminary data.</text>
</comment>
<organism evidence="6">
    <name type="scientific">Desulfobacca acetoxidans</name>
    <dbReference type="NCBI Taxonomy" id="60893"/>
    <lineage>
        <taxon>Bacteria</taxon>
        <taxon>Pseudomonadati</taxon>
        <taxon>Thermodesulfobacteriota</taxon>
        <taxon>Desulfobaccia</taxon>
        <taxon>Desulfobaccales</taxon>
        <taxon>Desulfobaccaceae</taxon>
        <taxon>Desulfobacca</taxon>
    </lineage>
</organism>
<dbReference type="InterPro" id="IPR017896">
    <property type="entry name" value="4Fe4S_Fe-S-bd"/>
</dbReference>
<dbReference type="PROSITE" id="PS00198">
    <property type="entry name" value="4FE4S_FER_1"/>
    <property type="match status" value="1"/>
</dbReference>
<gene>
    <name evidence="6" type="ORF">ENW96_08215</name>
</gene>
<dbReference type="AlphaFoldDB" id="A0A7C3UY99"/>
<dbReference type="PANTHER" id="PTHR43177">
    <property type="entry name" value="PROTEIN NRFC"/>
    <property type="match status" value="1"/>
</dbReference>
<keyword evidence="3" id="KW-0408">Iron</keyword>
<protein>
    <submittedName>
        <fullName evidence="6">4Fe-4S dicluster domain-containing protein</fullName>
    </submittedName>
</protein>
<evidence type="ECO:0000256" key="4">
    <source>
        <dbReference type="ARBA" id="ARBA00023014"/>
    </source>
</evidence>
<evidence type="ECO:0000256" key="2">
    <source>
        <dbReference type="ARBA" id="ARBA00022723"/>
    </source>
</evidence>
<dbReference type="CDD" id="cd10551">
    <property type="entry name" value="PsrB"/>
    <property type="match status" value="1"/>
</dbReference>
<evidence type="ECO:0000256" key="3">
    <source>
        <dbReference type="ARBA" id="ARBA00023004"/>
    </source>
</evidence>
<dbReference type="PROSITE" id="PS51379">
    <property type="entry name" value="4FE4S_FER_2"/>
    <property type="match status" value="1"/>
</dbReference>
<dbReference type="GO" id="GO:0051539">
    <property type="term" value="F:4 iron, 4 sulfur cluster binding"/>
    <property type="evidence" value="ECO:0007669"/>
    <property type="project" value="UniProtKB-KW"/>
</dbReference>